<name>A0A835KU36_9POAL</name>
<evidence type="ECO:0000313" key="3">
    <source>
        <dbReference type="Proteomes" id="UP000636709"/>
    </source>
</evidence>
<dbReference type="AlphaFoldDB" id="A0A835KU36"/>
<comment type="caution">
    <text evidence="2">The sequence shown here is derived from an EMBL/GenBank/DDBJ whole genome shotgun (WGS) entry which is preliminary data.</text>
</comment>
<sequence length="72" mass="7468">MCTRACPTEGRGVTPGVLPASTLPPQIHGEAHSKQSYGGDGTEPLGYAKSALAEEVALQLGVQQDQAFITDD</sequence>
<accession>A0A835KU36</accession>
<dbReference type="Proteomes" id="UP000636709">
    <property type="component" value="Unassembled WGS sequence"/>
</dbReference>
<feature type="region of interest" description="Disordered" evidence="1">
    <location>
        <begin position="1"/>
        <end position="42"/>
    </location>
</feature>
<organism evidence="2 3">
    <name type="scientific">Digitaria exilis</name>
    <dbReference type="NCBI Taxonomy" id="1010633"/>
    <lineage>
        <taxon>Eukaryota</taxon>
        <taxon>Viridiplantae</taxon>
        <taxon>Streptophyta</taxon>
        <taxon>Embryophyta</taxon>
        <taxon>Tracheophyta</taxon>
        <taxon>Spermatophyta</taxon>
        <taxon>Magnoliopsida</taxon>
        <taxon>Liliopsida</taxon>
        <taxon>Poales</taxon>
        <taxon>Poaceae</taxon>
        <taxon>PACMAD clade</taxon>
        <taxon>Panicoideae</taxon>
        <taxon>Panicodae</taxon>
        <taxon>Paniceae</taxon>
        <taxon>Anthephorinae</taxon>
        <taxon>Digitaria</taxon>
    </lineage>
</organism>
<gene>
    <name evidence="2" type="ORF">HU200_003716</name>
</gene>
<protein>
    <submittedName>
        <fullName evidence="2">Uncharacterized protein</fullName>
    </submittedName>
</protein>
<keyword evidence="3" id="KW-1185">Reference proteome</keyword>
<proteinExistence type="predicted"/>
<reference evidence="2" key="1">
    <citation type="submission" date="2020-07" db="EMBL/GenBank/DDBJ databases">
        <title>Genome sequence and genetic diversity analysis of an under-domesticated orphan crop, white fonio (Digitaria exilis).</title>
        <authorList>
            <person name="Bennetzen J.L."/>
            <person name="Chen S."/>
            <person name="Ma X."/>
            <person name="Wang X."/>
            <person name="Yssel A.E.J."/>
            <person name="Chaluvadi S.R."/>
            <person name="Johnson M."/>
            <person name="Gangashetty P."/>
            <person name="Hamidou F."/>
            <person name="Sanogo M.D."/>
            <person name="Zwaenepoel A."/>
            <person name="Wallace J."/>
            <person name="Van De Peer Y."/>
            <person name="Van Deynze A."/>
        </authorList>
    </citation>
    <scope>NUCLEOTIDE SEQUENCE</scope>
    <source>
        <tissue evidence="2">Leaves</tissue>
    </source>
</reference>
<evidence type="ECO:0000313" key="2">
    <source>
        <dbReference type="EMBL" id="KAF8776245.1"/>
    </source>
</evidence>
<dbReference type="EMBL" id="JACEFO010000219">
    <property type="protein sequence ID" value="KAF8776245.1"/>
    <property type="molecule type" value="Genomic_DNA"/>
</dbReference>
<evidence type="ECO:0000256" key="1">
    <source>
        <dbReference type="SAM" id="MobiDB-lite"/>
    </source>
</evidence>